<organism evidence="3 4">
    <name type="scientific">Rhizosaccharibacter radicis</name>
    <dbReference type="NCBI Taxonomy" id="2782605"/>
    <lineage>
        <taxon>Bacteria</taxon>
        <taxon>Pseudomonadati</taxon>
        <taxon>Pseudomonadota</taxon>
        <taxon>Alphaproteobacteria</taxon>
        <taxon>Acetobacterales</taxon>
        <taxon>Acetobacteraceae</taxon>
        <taxon>Rhizosaccharibacter</taxon>
    </lineage>
</organism>
<dbReference type="RefSeq" id="WP_422920490.1">
    <property type="nucleotide sequence ID" value="NZ_JAMZEJ010000007.1"/>
</dbReference>
<name>A0ABT1W0R9_9PROT</name>
<protein>
    <submittedName>
        <fullName evidence="3">Nucleotidyltransferase family protein</fullName>
    </submittedName>
</protein>
<keyword evidence="4" id="KW-1185">Reference proteome</keyword>
<evidence type="ECO:0000313" key="4">
    <source>
        <dbReference type="Proteomes" id="UP001524547"/>
    </source>
</evidence>
<dbReference type="Proteomes" id="UP001524547">
    <property type="component" value="Unassembled WGS sequence"/>
</dbReference>
<evidence type="ECO:0000256" key="1">
    <source>
        <dbReference type="ARBA" id="ARBA00022842"/>
    </source>
</evidence>
<gene>
    <name evidence="3" type="ORF">NFI88_13000</name>
</gene>
<dbReference type="Pfam" id="PF12804">
    <property type="entry name" value="NTP_transf_3"/>
    <property type="match status" value="1"/>
</dbReference>
<accession>A0ABT1W0R9</accession>
<proteinExistence type="predicted"/>
<evidence type="ECO:0000313" key="3">
    <source>
        <dbReference type="EMBL" id="MCQ8241752.1"/>
    </source>
</evidence>
<dbReference type="PANTHER" id="PTHR43777:SF1">
    <property type="entry name" value="MOLYBDENUM COFACTOR CYTIDYLYLTRANSFERASE"/>
    <property type="match status" value="1"/>
</dbReference>
<dbReference type="Gene3D" id="3.90.550.10">
    <property type="entry name" value="Spore Coat Polysaccharide Biosynthesis Protein SpsA, Chain A"/>
    <property type="match status" value="1"/>
</dbReference>
<evidence type="ECO:0000259" key="2">
    <source>
        <dbReference type="Pfam" id="PF12804"/>
    </source>
</evidence>
<dbReference type="PANTHER" id="PTHR43777">
    <property type="entry name" value="MOLYBDENUM COFACTOR CYTIDYLYLTRANSFERASE"/>
    <property type="match status" value="1"/>
</dbReference>
<dbReference type="InterPro" id="IPR025877">
    <property type="entry name" value="MobA-like_NTP_Trfase"/>
</dbReference>
<comment type="caution">
    <text evidence="3">The sequence shown here is derived from an EMBL/GenBank/DDBJ whole genome shotgun (WGS) entry which is preliminary data.</text>
</comment>
<dbReference type="CDD" id="cd04182">
    <property type="entry name" value="GT_2_like_f"/>
    <property type="match status" value="1"/>
</dbReference>
<keyword evidence="1" id="KW-0460">Magnesium</keyword>
<feature type="domain" description="MobA-like NTP transferase" evidence="2">
    <location>
        <begin position="21"/>
        <end position="189"/>
    </location>
</feature>
<dbReference type="SUPFAM" id="SSF53448">
    <property type="entry name" value="Nucleotide-diphospho-sugar transferases"/>
    <property type="match status" value="1"/>
</dbReference>
<reference evidence="3 4" key="1">
    <citation type="submission" date="2022-06" db="EMBL/GenBank/DDBJ databases">
        <title>Rhizosaccharibacter gen. nov. sp. nov. KSS12, endophytic bacteria isolated from sugarcane.</title>
        <authorList>
            <person name="Pitiwittayakul N."/>
        </authorList>
    </citation>
    <scope>NUCLEOTIDE SEQUENCE [LARGE SCALE GENOMIC DNA]</scope>
    <source>
        <strain evidence="3 4">KSS12</strain>
    </source>
</reference>
<dbReference type="EMBL" id="JAMZEJ010000007">
    <property type="protein sequence ID" value="MCQ8241752.1"/>
    <property type="molecule type" value="Genomic_DNA"/>
</dbReference>
<sequence length="224" mass="23710">MSPPPAVRTTAAGAGPGPVAVIVLAAGRAERAGPGHKLLARDRAGCSMIGRSVSAALSTRADHVLAVLGHRADEVGKAIHRDTPPDPRLRPLVCADHAKGMAHSLRLGVTEAEFLECAAAVICLGDMPLIQAALIDRVVRAWASAPVRPDAVQPIWRGLPGHPVLWDRRRFGALRMLRGDGGARRLLAEPDMRTLMLEVATPAIALDFDTPERVALFERLPAGG</sequence>
<dbReference type="InterPro" id="IPR029044">
    <property type="entry name" value="Nucleotide-diphossugar_trans"/>
</dbReference>